<accession>A0A9P1GND9</accession>
<dbReference type="PANTHER" id="PTHR47936:SF1">
    <property type="entry name" value="PENTATRICOPEPTIDE REPEAT-CONTAINING PROTEIN GUN1, CHLOROPLASTIC"/>
    <property type="match status" value="1"/>
</dbReference>
<evidence type="ECO:0000313" key="6">
    <source>
        <dbReference type="Proteomes" id="UP001152797"/>
    </source>
</evidence>
<gene>
    <name evidence="3" type="ORF">C1SCF055_LOCUS42662</name>
</gene>
<evidence type="ECO:0000256" key="1">
    <source>
        <dbReference type="ARBA" id="ARBA00022737"/>
    </source>
</evidence>
<reference evidence="3" key="1">
    <citation type="submission" date="2022-10" db="EMBL/GenBank/DDBJ databases">
        <authorList>
            <person name="Chen Y."/>
            <person name="Dougan E. K."/>
            <person name="Chan C."/>
            <person name="Rhodes N."/>
            <person name="Thang M."/>
        </authorList>
    </citation>
    <scope>NUCLEOTIDE SEQUENCE</scope>
</reference>
<name>A0A9P1GND9_9DINO</name>
<organism evidence="3">
    <name type="scientific">Cladocopium goreaui</name>
    <dbReference type="NCBI Taxonomy" id="2562237"/>
    <lineage>
        <taxon>Eukaryota</taxon>
        <taxon>Sar</taxon>
        <taxon>Alveolata</taxon>
        <taxon>Dinophyceae</taxon>
        <taxon>Suessiales</taxon>
        <taxon>Symbiodiniaceae</taxon>
        <taxon>Cladocopium</taxon>
    </lineage>
</organism>
<dbReference type="OrthoDB" id="185373at2759"/>
<reference evidence="4" key="2">
    <citation type="submission" date="2024-04" db="EMBL/GenBank/DDBJ databases">
        <authorList>
            <person name="Chen Y."/>
            <person name="Shah S."/>
            <person name="Dougan E. K."/>
            <person name="Thang M."/>
            <person name="Chan C."/>
        </authorList>
    </citation>
    <scope>NUCLEOTIDE SEQUENCE [LARGE SCALE GENOMIC DNA]</scope>
</reference>
<dbReference type="AlphaFoldDB" id="A0A9P1GND9"/>
<sequence>MLEGVRLLTAALGACSRAGRLDEVHYFLMFMRRRGYWPSERTFNMALLGFCRKGKWLLATALLREMRNSFRDPDIISYTTCISAMKQASAWEPSMVMLLQLAANGLQTNEIALSAAMKACEKGLEWKLPLHCLTNSEQFGVKLDIVACSCAVGALHEGMRWKASCDLLEDTKQQNFHLDIIAHNVAASSLEKVSRWERALSYVNLATLQRLNANQASFGIVLGACANGGNLVVAASALRQMQRQSLRIAPQFYALTMEACREVKSTARSVTLLLAQIRSDLPDWLRVRRAVPSQASLGIREASLAVEMLDQHDCLDHQIYQAFNRRGSRPISASLSSLTETLPDVFAEPLREVGSLGMTFTEDFLHSLEACAQGKSWCSLPRHVSRRLLASSAGSATLLGLRSTSETVSAWSSHCLARVQSLRRCRGSVVGARDADENSVQDKEIAFLRPIFFEHERVEHAERQALLRLLQLAFFAMKSLNEPKLYILGSKPIHCYILLLRLMITSNQDNHSY</sequence>
<evidence type="ECO:0000256" key="2">
    <source>
        <dbReference type="PROSITE-ProRule" id="PRU00708"/>
    </source>
</evidence>
<dbReference type="PANTHER" id="PTHR47936">
    <property type="entry name" value="PPR_LONG DOMAIN-CONTAINING PROTEIN"/>
    <property type="match status" value="1"/>
</dbReference>
<dbReference type="Proteomes" id="UP001152797">
    <property type="component" value="Unassembled WGS sequence"/>
</dbReference>
<dbReference type="EMBL" id="CAMXCT030006672">
    <property type="protein sequence ID" value="CAL4805376.1"/>
    <property type="molecule type" value="Genomic_DNA"/>
</dbReference>
<dbReference type="EMBL" id="CAMXCT020006672">
    <property type="protein sequence ID" value="CAL1171439.1"/>
    <property type="molecule type" value="Genomic_DNA"/>
</dbReference>
<dbReference type="EMBL" id="CAMXCT010006672">
    <property type="protein sequence ID" value="CAI4018064.1"/>
    <property type="molecule type" value="Genomic_DNA"/>
</dbReference>
<feature type="repeat" description="PPR" evidence="2">
    <location>
        <begin position="39"/>
        <end position="73"/>
    </location>
</feature>
<dbReference type="Pfam" id="PF13041">
    <property type="entry name" value="PPR_2"/>
    <property type="match status" value="1"/>
</dbReference>
<protein>
    <submittedName>
        <fullName evidence="5">Pentatricopeptide repeat-containing protein, chloroplastic</fullName>
    </submittedName>
</protein>
<dbReference type="InterPro" id="IPR002885">
    <property type="entry name" value="PPR_rpt"/>
</dbReference>
<keyword evidence="1" id="KW-0677">Repeat</keyword>
<proteinExistence type="predicted"/>
<dbReference type="Gene3D" id="1.25.40.10">
    <property type="entry name" value="Tetratricopeptide repeat domain"/>
    <property type="match status" value="2"/>
</dbReference>
<evidence type="ECO:0000313" key="3">
    <source>
        <dbReference type="EMBL" id="CAI4018064.1"/>
    </source>
</evidence>
<dbReference type="InterPro" id="IPR011990">
    <property type="entry name" value="TPR-like_helical_dom_sf"/>
</dbReference>
<evidence type="ECO:0000313" key="4">
    <source>
        <dbReference type="EMBL" id="CAL1171439.1"/>
    </source>
</evidence>
<keyword evidence="6" id="KW-1185">Reference proteome</keyword>
<evidence type="ECO:0000313" key="5">
    <source>
        <dbReference type="EMBL" id="CAL4805376.1"/>
    </source>
</evidence>
<comment type="caution">
    <text evidence="3">The sequence shown here is derived from an EMBL/GenBank/DDBJ whole genome shotgun (WGS) entry which is preliminary data.</text>
</comment>
<dbReference type="PROSITE" id="PS51375">
    <property type="entry name" value="PPR"/>
    <property type="match status" value="1"/>
</dbReference>
<dbReference type="Pfam" id="PF01535">
    <property type="entry name" value="PPR"/>
    <property type="match status" value="1"/>
</dbReference>